<comment type="pathway">
    <text evidence="2">Cofactor biosynthesis; NAD(+) biosynthesis; nicotinate D-ribonucleotide from quinolinate: step 1/1.</text>
</comment>
<dbReference type="PIRSF" id="PIRSF006250">
    <property type="entry name" value="NadC_ModD"/>
    <property type="match status" value="1"/>
</dbReference>
<evidence type="ECO:0000259" key="11">
    <source>
        <dbReference type="Pfam" id="PF01729"/>
    </source>
</evidence>
<dbReference type="PANTHER" id="PTHR32179">
    <property type="entry name" value="NICOTINATE-NUCLEOTIDE PYROPHOSPHORYLASE [CARBOXYLATING]"/>
    <property type="match status" value="1"/>
</dbReference>
<dbReference type="Pfam" id="PF02749">
    <property type="entry name" value="QRPTase_N"/>
    <property type="match status" value="1"/>
</dbReference>
<evidence type="ECO:0000256" key="4">
    <source>
        <dbReference type="ARBA" id="ARBA00011944"/>
    </source>
</evidence>
<dbReference type="InterPro" id="IPR002638">
    <property type="entry name" value="Quinolinate_PRibosylTrfase_C"/>
</dbReference>
<dbReference type="Gene3D" id="3.20.20.70">
    <property type="entry name" value="Aldolase class I"/>
    <property type="match status" value="1"/>
</dbReference>
<evidence type="ECO:0000313" key="13">
    <source>
        <dbReference type="EMBL" id="GAA0447927.1"/>
    </source>
</evidence>
<protein>
    <recommendedName>
        <fullName evidence="4">nicotinate-nucleotide diphosphorylase (carboxylating)</fullName>
        <ecNumber evidence="4">2.4.2.19</ecNumber>
    </recommendedName>
    <alternativeName>
        <fullName evidence="8">Quinolinate phosphoribosyltransferase [decarboxylating]</fullName>
    </alternativeName>
</protein>
<evidence type="ECO:0000256" key="1">
    <source>
        <dbReference type="ARBA" id="ARBA00003237"/>
    </source>
</evidence>
<comment type="function">
    <text evidence="1">Involved in the catabolism of quinolinic acid (QA).</text>
</comment>
<comment type="catalytic activity">
    <reaction evidence="9">
        <text>nicotinate beta-D-ribonucleotide + CO2 + diphosphate = quinolinate + 5-phospho-alpha-D-ribose 1-diphosphate + 2 H(+)</text>
        <dbReference type="Rhea" id="RHEA:12733"/>
        <dbReference type="ChEBI" id="CHEBI:15378"/>
        <dbReference type="ChEBI" id="CHEBI:16526"/>
        <dbReference type="ChEBI" id="CHEBI:29959"/>
        <dbReference type="ChEBI" id="CHEBI:33019"/>
        <dbReference type="ChEBI" id="CHEBI:57502"/>
        <dbReference type="ChEBI" id="CHEBI:58017"/>
        <dbReference type="EC" id="2.4.2.19"/>
    </reaction>
</comment>
<keyword evidence="7 10" id="KW-0808">Transferase</keyword>
<evidence type="ECO:0000256" key="8">
    <source>
        <dbReference type="ARBA" id="ARBA00033102"/>
    </source>
</evidence>
<evidence type="ECO:0000256" key="2">
    <source>
        <dbReference type="ARBA" id="ARBA00004893"/>
    </source>
</evidence>
<dbReference type="NCBIfam" id="TIGR00078">
    <property type="entry name" value="nadC"/>
    <property type="match status" value="1"/>
</dbReference>
<dbReference type="InterPro" id="IPR027277">
    <property type="entry name" value="NadC/ModD"/>
</dbReference>
<dbReference type="Proteomes" id="UP001501459">
    <property type="component" value="Unassembled WGS sequence"/>
</dbReference>
<accession>A0ABP3JB94</accession>
<dbReference type="Pfam" id="PF01729">
    <property type="entry name" value="QRPTase_C"/>
    <property type="match status" value="1"/>
</dbReference>
<dbReference type="InterPro" id="IPR013785">
    <property type="entry name" value="Aldolase_TIM"/>
</dbReference>
<gene>
    <name evidence="13" type="primary">nadC</name>
    <name evidence="13" type="ORF">GCM10008983_27520</name>
</gene>
<organism evidence="13 14">
    <name type="scientific">Lentibacillus halophilus</name>
    <dbReference type="NCBI Taxonomy" id="295065"/>
    <lineage>
        <taxon>Bacteria</taxon>
        <taxon>Bacillati</taxon>
        <taxon>Bacillota</taxon>
        <taxon>Bacilli</taxon>
        <taxon>Bacillales</taxon>
        <taxon>Bacillaceae</taxon>
        <taxon>Lentibacillus</taxon>
    </lineage>
</organism>
<dbReference type="InterPro" id="IPR036068">
    <property type="entry name" value="Nicotinate_pribotase-like_C"/>
</dbReference>
<keyword evidence="5" id="KW-0662">Pyridine nucleotide biosynthesis</keyword>
<feature type="domain" description="Quinolinate phosphoribosyl transferase N-terminal" evidence="12">
    <location>
        <begin position="22"/>
        <end position="107"/>
    </location>
</feature>
<evidence type="ECO:0000256" key="6">
    <source>
        <dbReference type="ARBA" id="ARBA00022676"/>
    </source>
</evidence>
<evidence type="ECO:0000256" key="7">
    <source>
        <dbReference type="ARBA" id="ARBA00022679"/>
    </source>
</evidence>
<comment type="similarity">
    <text evidence="3 10">Belongs to the NadC/ModD family.</text>
</comment>
<dbReference type="SUPFAM" id="SSF54675">
    <property type="entry name" value="Nicotinate/Quinolinate PRTase N-terminal domain-like"/>
    <property type="match status" value="1"/>
</dbReference>
<evidence type="ECO:0000259" key="12">
    <source>
        <dbReference type="Pfam" id="PF02749"/>
    </source>
</evidence>
<dbReference type="SUPFAM" id="SSF51690">
    <property type="entry name" value="Nicotinate/Quinolinate PRTase C-terminal domain-like"/>
    <property type="match status" value="1"/>
</dbReference>
<comment type="caution">
    <text evidence="13">The sequence shown here is derived from an EMBL/GenBank/DDBJ whole genome shotgun (WGS) entry which is preliminary data.</text>
</comment>
<dbReference type="PANTHER" id="PTHR32179:SF3">
    <property type="entry name" value="NICOTINATE-NUCLEOTIDE PYROPHOSPHORYLASE [CARBOXYLATING]"/>
    <property type="match status" value="1"/>
</dbReference>
<evidence type="ECO:0000313" key="14">
    <source>
        <dbReference type="Proteomes" id="UP001501459"/>
    </source>
</evidence>
<reference evidence="14" key="1">
    <citation type="journal article" date="2019" name="Int. J. Syst. Evol. Microbiol.">
        <title>The Global Catalogue of Microorganisms (GCM) 10K type strain sequencing project: providing services to taxonomists for standard genome sequencing and annotation.</title>
        <authorList>
            <consortium name="The Broad Institute Genomics Platform"/>
            <consortium name="The Broad Institute Genome Sequencing Center for Infectious Disease"/>
            <person name="Wu L."/>
            <person name="Ma J."/>
        </authorList>
    </citation>
    <scope>NUCLEOTIDE SEQUENCE [LARGE SCALE GENOMIC DNA]</scope>
    <source>
        <strain evidence="14">JCM 12149</strain>
    </source>
</reference>
<dbReference type="InterPro" id="IPR037128">
    <property type="entry name" value="Quinolinate_PRibosylTase_N_sf"/>
</dbReference>
<dbReference type="RefSeq" id="WP_343754228.1">
    <property type="nucleotide sequence ID" value="NZ_BAAADM010000056.1"/>
</dbReference>
<dbReference type="EC" id="2.4.2.19" evidence="4"/>
<proteinExistence type="inferred from homology"/>
<name>A0ABP3JB94_9BACI</name>
<feature type="domain" description="Quinolinate phosphoribosyl transferase C-terminal" evidence="11">
    <location>
        <begin position="109"/>
        <end position="273"/>
    </location>
</feature>
<dbReference type="InterPro" id="IPR004393">
    <property type="entry name" value="NadC"/>
</dbReference>
<dbReference type="EMBL" id="BAAADM010000056">
    <property type="protein sequence ID" value="GAA0447927.1"/>
    <property type="molecule type" value="Genomic_DNA"/>
</dbReference>
<evidence type="ECO:0000256" key="3">
    <source>
        <dbReference type="ARBA" id="ARBA00009400"/>
    </source>
</evidence>
<keyword evidence="6 10" id="KW-0328">Glycosyltransferase</keyword>
<dbReference type="Gene3D" id="3.90.1170.20">
    <property type="entry name" value="Quinolinate phosphoribosyl transferase, N-terminal domain"/>
    <property type="match status" value="1"/>
</dbReference>
<keyword evidence="14" id="KW-1185">Reference proteome</keyword>
<dbReference type="CDD" id="cd01572">
    <property type="entry name" value="QPRTase"/>
    <property type="match status" value="1"/>
</dbReference>
<sequence>MNKLKLRTLLQSFLLEDIGDADLTSQSIFPSDQIGKGVFIAKEDGVVSGVSVIQETYWLLDSSISVQLFFQDGDKVNTGDILAEVRGPVAQLLTGERVILNVMQRMSGIATLTARCVRELNNSFIQICDTRKTMPGLRMFDKYAVTCGGGKNHRFGLDQGVMIKDNHISFAGSIQKAIEQAREKVGHMVKIEVETETKEEVLAAVEAGADIIMFDNRSPEEVEEFGRHVPESIITEASGGITLDNLATYRDSGVDYISLGFLTHSVKVLDIVLHVQPGENKQTSQGDEAYVY</sequence>
<evidence type="ECO:0000256" key="9">
    <source>
        <dbReference type="ARBA" id="ARBA00047445"/>
    </source>
</evidence>
<evidence type="ECO:0000256" key="5">
    <source>
        <dbReference type="ARBA" id="ARBA00022642"/>
    </source>
</evidence>
<dbReference type="InterPro" id="IPR022412">
    <property type="entry name" value="Quinolinate_PRibosylTrfase_N"/>
</dbReference>
<evidence type="ECO:0000256" key="10">
    <source>
        <dbReference type="PIRNR" id="PIRNR006250"/>
    </source>
</evidence>